<feature type="compositionally biased region" description="Polar residues" evidence="1">
    <location>
        <begin position="111"/>
        <end position="122"/>
    </location>
</feature>
<dbReference type="EMBL" id="BMAT01007604">
    <property type="protein sequence ID" value="GFR67532.1"/>
    <property type="molecule type" value="Genomic_DNA"/>
</dbReference>
<sequence>MYRRTVSRAHHDVKDGAQLSPFAPLINPPQLATRYPVFLLDRSTSVSAELGKPSRTARLPGLRQEKRRCPQQETRRRRQQEIPAASKKSGAGPSKKPDAGPSKKPGAGPSKETSSTPASQSVLGLLNRLPRYLWAAFGRARGPLKRRLRRRNSGRRALRAYPWSRARCVNKLFNVQWFETQANHDEVGMLMRSIRSPRPNRAYRRSAPDAVDGHDGRYDADPSRGRRHLFPDVRFEYRRRLSDLAEEEREERVHIEAERDFVDNYSAALPADGEFVNVGEEDDKRQTARGVKRKAEDAQEEKVPGDAAENPGEDDQEEEEEEEEPAVVRLPVRRKLEF</sequence>
<dbReference type="AlphaFoldDB" id="A0AAV4F2S9"/>
<accession>A0AAV4F2S9</accession>
<evidence type="ECO:0000313" key="2">
    <source>
        <dbReference type="EMBL" id="GFR67532.1"/>
    </source>
</evidence>
<proteinExistence type="predicted"/>
<name>A0AAV4F2S9_9GAST</name>
<gene>
    <name evidence="2" type="ORF">ElyMa_003708800</name>
</gene>
<feature type="compositionally biased region" description="Basic and acidic residues" evidence="1">
    <location>
        <begin position="211"/>
        <end position="225"/>
    </location>
</feature>
<feature type="region of interest" description="Disordered" evidence="1">
    <location>
        <begin position="199"/>
        <end position="225"/>
    </location>
</feature>
<reference evidence="2 3" key="1">
    <citation type="journal article" date="2021" name="Elife">
        <title>Chloroplast acquisition without the gene transfer in kleptoplastic sea slugs, Plakobranchus ocellatus.</title>
        <authorList>
            <person name="Maeda T."/>
            <person name="Takahashi S."/>
            <person name="Yoshida T."/>
            <person name="Shimamura S."/>
            <person name="Takaki Y."/>
            <person name="Nagai Y."/>
            <person name="Toyoda A."/>
            <person name="Suzuki Y."/>
            <person name="Arimoto A."/>
            <person name="Ishii H."/>
            <person name="Satoh N."/>
            <person name="Nishiyama T."/>
            <person name="Hasebe M."/>
            <person name="Maruyama T."/>
            <person name="Minagawa J."/>
            <person name="Obokata J."/>
            <person name="Shigenobu S."/>
        </authorList>
    </citation>
    <scope>NUCLEOTIDE SEQUENCE [LARGE SCALE GENOMIC DNA]</scope>
</reference>
<feature type="compositionally biased region" description="Low complexity" evidence="1">
    <location>
        <begin position="83"/>
        <end position="94"/>
    </location>
</feature>
<evidence type="ECO:0000256" key="1">
    <source>
        <dbReference type="SAM" id="MobiDB-lite"/>
    </source>
</evidence>
<protein>
    <submittedName>
        <fullName evidence="2">Uncharacterized protein</fullName>
    </submittedName>
</protein>
<feature type="compositionally biased region" description="Basic and acidic residues" evidence="1">
    <location>
        <begin position="63"/>
        <end position="74"/>
    </location>
</feature>
<evidence type="ECO:0000313" key="3">
    <source>
        <dbReference type="Proteomes" id="UP000762676"/>
    </source>
</evidence>
<feature type="region of interest" description="Disordered" evidence="1">
    <location>
        <begin position="273"/>
        <end position="338"/>
    </location>
</feature>
<dbReference type="Proteomes" id="UP000762676">
    <property type="component" value="Unassembled WGS sequence"/>
</dbReference>
<keyword evidence="3" id="KW-1185">Reference proteome</keyword>
<organism evidence="2 3">
    <name type="scientific">Elysia marginata</name>
    <dbReference type="NCBI Taxonomy" id="1093978"/>
    <lineage>
        <taxon>Eukaryota</taxon>
        <taxon>Metazoa</taxon>
        <taxon>Spiralia</taxon>
        <taxon>Lophotrochozoa</taxon>
        <taxon>Mollusca</taxon>
        <taxon>Gastropoda</taxon>
        <taxon>Heterobranchia</taxon>
        <taxon>Euthyneura</taxon>
        <taxon>Panpulmonata</taxon>
        <taxon>Sacoglossa</taxon>
        <taxon>Placobranchoidea</taxon>
        <taxon>Plakobranchidae</taxon>
        <taxon>Elysia</taxon>
    </lineage>
</organism>
<feature type="compositionally biased region" description="Acidic residues" evidence="1">
    <location>
        <begin position="311"/>
        <end position="325"/>
    </location>
</feature>
<comment type="caution">
    <text evidence="2">The sequence shown here is derived from an EMBL/GenBank/DDBJ whole genome shotgun (WGS) entry which is preliminary data.</text>
</comment>
<feature type="compositionally biased region" description="Basic and acidic residues" evidence="1">
    <location>
        <begin position="293"/>
        <end position="304"/>
    </location>
</feature>
<feature type="region of interest" description="Disordered" evidence="1">
    <location>
        <begin position="49"/>
        <end position="122"/>
    </location>
</feature>